<dbReference type="HOGENOM" id="CLU_855471_0_0_1"/>
<evidence type="ECO:0000313" key="4">
    <source>
        <dbReference type="Proteomes" id="UP000054477"/>
    </source>
</evidence>
<accession>A0A0C9WYD5</accession>
<protein>
    <submittedName>
        <fullName evidence="3">Uncharacterized protein</fullName>
    </submittedName>
</protein>
<proteinExistence type="predicted"/>
<reference evidence="4" key="2">
    <citation type="submission" date="2015-01" db="EMBL/GenBank/DDBJ databases">
        <title>Evolutionary Origins and Diversification of the Mycorrhizal Mutualists.</title>
        <authorList>
            <consortium name="DOE Joint Genome Institute"/>
            <consortium name="Mycorrhizal Genomics Consortium"/>
            <person name="Kohler A."/>
            <person name="Kuo A."/>
            <person name="Nagy L.G."/>
            <person name="Floudas D."/>
            <person name="Copeland A."/>
            <person name="Barry K.W."/>
            <person name="Cichocki N."/>
            <person name="Veneault-Fourrey C."/>
            <person name="LaButti K."/>
            <person name="Lindquist E.A."/>
            <person name="Lipzen A."/>
            <person name="Lundell T."/>
            <person name="Morin E."/>
            <person name="Murat C."/>
            <person name="Riley R."/>
            <person name="Ohm R."/>
            <person name="Sun H."/>
            <person name="Tunlid A."/>
            <person name="Henrissat B."/>
            <person name="Grigoriev I.V."/>
            <person name="Hibbett D.S."/>
            <person name="Martin F."/>
        </authorList>
    </citation>
    <scope>NUCLEOTIDE SEQUENCE [LARGE SCALE GENOMIC DNA]</scope>
    <source>
        <strain evidence="4">LaAM-08-1</strain>
    </source>
</reference>
<dbReference type="Proteomes" id="UP000054477">
    <property type="component" value="Unassembled WGS sequence"/>
</dbReference>
<dbReference type="EMBL" id="KN839744">
    <property type="protein sequence ID" value="KIJ89432.1"/>
    <property type="molecule type" value="Genomic_DNA"/>
</dbReference>
<evidence type="ECO:0000256" key="2">
    <source>
        <dbReference type="SAM" id="MobiDB-lite"/>
    </source>
</evidence>
<evidence type="ECO:0000313" key="3">
    <source>
        <dbReference type="EMBL" id="KIJ89432.1"/>
    </source>
</evidence>
<feature type="compositionally biased region" description="Acidic residues" evidence="2">
    <location>
        <begin position="71"/>
        <end position="80"/>
    </location>
</feature>
<feature type="compositionally biased region" description="Basic residues" evidence="2">
    <location>
        <begin position="34"/>
        <end position="46"/>
    </location>
</feature>
<keyword evidence="4" id="KW-1185">Reference proteome</keyword>
<gene>
    <name evidence="3" type="ORF">K443DRAFT_687283</name>
</gene>
<evidence type="ECO:0000256" key="1">
    <source>
        <dbReference type="SAM" id="Coils"/>
    </source>
</evidence>
<feature type="coiled-coil region" evidence="1">
    <location>
        <begin position="95"/>
        <end position="170"/>
    </location>
</feature>
<sequence length="325" mass="36385">MLLSDSFGREGGTYVVDVEPEFLKYFLTGSSASVKKKNKKKKKNTKRGGEEGPGDDSAKAMNKPVDLPSQIDDDDGDIASDAEVQNSSSYFERQLADMKKMMEEIQKGMEAKLEQAIEDERKKSEQAMEDERKKSEQVMEEMRKTMNAENNKLAAESRRLEGELDAVKETANDTAEWIATGCPDDSEVLRRIKLRNLLDRVQARLAFYIGLTTQPYTRKASGLWREKLEGSTTPLRVVFARALLQGALAAHSQSKSVRSTLLEFMGSAEAMEMAVELKSKLRENGDQVAHYALTKPQFSAVVKEYCQQGGKHADGLKVFVDFLFS</sequence>
<dbReference type="AlphaFoldDB" id="A0A0C9WYD5"/>
<name>A0A0C9WYD5_9AGAR</name>
<keyword evidence="1" id="KW-0175">Coiled coil</keyword>
<feature type="region of interest" description="Disordered" evidence="2">
    <location>
        <begin position="33"/>
        <end position="90"/>
    </location>
</feature>
<dbReference type="OrthoDB" id="3067637at2759"/>
<reference evidence="3 4" key="1">
    <citation type="submission" date="2014-04" db="EMBL/GenBank/DDBJ databases">
        <authorList>
            <consortium name="DOE Joint Genome Institute"/>
            <person name="Kuo A."/>
            <person name="Kohler A."/>
            <person name="Nagy L.G."/>
            <person name="Floudas D."/>
            <person name="Copeland A."/>
            <person name="Barry K.W."/>
            <person name="Cichocki N."/>
            <person name="Veneault-Fourrey C."/>
            <person name="LaButti K."/>
            <person name="Lindquist E.A."/>
            <person name="Lipzen A."/>
            <person name="Lundell T."/>
            <person name="Morin E."/>
            <person name="Murat C."/>
            <person name="Sun H."/>
            <person name="Tunlid A."/>
            <person name="Henrissat B."/>
            <person name="Grigoriev I.V."/>
            <person name="Hibbett D.S."/>
            <person name="Martin F."/>
            <person name="Nordberg H.P."/>
            <person name="Cantor M.N."/>
            <person name="Hua S.X."/>
        </authorList>
    </citation>
    <scope>NUCLEOTIDE SEQUENCE [LARGE SCALE GENOMIC DNA]</scope>
    <source>
        <strain evidence="3 4">LaAM-08-1</strain>
    </source>
</reference>
<organism evidence="3 4">
    <name type="scientific">Laccaria amethystina LaAM-08-1</name>
    <dbReference type="NCBI Taxonomy" id="1095629"/>
    <lineage>
        <taxon>Eukaryota</taxon>
        <taxon>Fungi</taxon>
        <taxon>Dikarya</taxon>
        <taxon>Basidiomycota</taxon>
        <taxon>Agaricomycotina</taxon>
        <taxon>Agaricomycetes</taxon>
        <taxon>Agaricomycetidae</taxon>
        <taxon>Agaricales</taxon>
        <taxon>Agaricineae</taxon>
        <taxon>Hydnangiaceae</taxon>
        <taxon>Laccaria</taxon>
    </lineage>
</organism>